<evidence type="ECO:0000256" key="10">
    <source>
        <dbReference type="HAMAP-Rule" id="MF_01470"/>
    </source>
</evidence>
<keyword evidence="2 10" id="KW-0479">Metal-binding</keyword>
<dbReference type="RefSeq" id="WP_106500467.1">
    <property type="nucleotide sequence ID" value="NZ_PXVC01000052.1"/>
</dbReference>
<dbReference type="HAMAP" id="MF_01470">
    <property type="entry name" value="Cas1"/>
    <property type="match status" value="1"/>
</dbReference>
<dbReference type="GO" id="GO:0004519">
    <property type="term" value="F:endonuclease activity"/>
    <property type="evidence" value="ECO:0007669"/>
    <property type="project" value="UniProtKB-UniRule"/>
</dbReference>
<evidence type="ECO:0000313" key="12">
    <source>
        <dbReference type="Proteomes" id="UP000240206"/>
    </source>
</evidence>
<comment type="similarity">
    <text evidence="10">Belongs to the CRISPR-associated endonuclease Cas1 family.</text>
</comment>
<dbReference type="InterPro" id="IPR042206">
    <property type="entry name" value="CRISPR-assoc_Cas1_C"/>
</dbReference>
<evidence type="ECO:0000256" key="3">
    <source>
        <dbReference type="ARBA" id="ARBA00022759"/>
    </source>
</evidence>
<feature type="binding site" evidence="10">
    <location>
        <position position="237"/>
    </location>
    <ligand>
        <name>Mn(2+)</name>
        <dbReference type="ChEBI" id="CHEBI:29035"/>
    </ligand>
</feature>
<dbReference type="CDD" id="cd09634">
    <property type="entry name" value="Cas1_I-II-III"/>
    <property type="match status" value="1"/>
</dbReference>
<dbReference type="GO" id="GO:0016787">
    <property type="term" value="F:hydrolase activity"/>
    <property type="evidence" value="ECO:0007669"/>
    <property type="project" value="UniProtKB-KW"/>
</dbReference>
<comment type="caution">
    <text evidence="11">The sequence shown here is derived from an EMBL/GenBank/DDBJ whole genome shotgun (WGS) entry which is preliminary data.</text>
</comment>
<evidence type="ECO:0000256" key="9">
    <source>
        <dbReference type="ARBA" id="ARBA00038592"/>
    </source>
</evidence>
<keyword evidence="1 10" id="KW-0540">Nuclease</keyword>
<accession>A0A2P7ED45</accession>
<keyword evidence="3 10" id="KW-0255">Endonuclease</keyword>
<comment type="subunit">
    <text evidence="9 10">Homodimer, forms a heterotetramer with a Cas2 homodimer.</text>
</comment>
<dbReference type="NCBIfam" id="TIGR00287">
    <property type="entry name" value="cas1"/>
    <property type="match status" value="1"/>
</dbReference>
<keyword evidence="7 10" id="KW-0238">DNA-binding</keyword>
<evidence type="ECO:0000256" key="6">
    <source>
        <dbReference type="ARBA" id="ARBA00023118"/>
    </source>
</evidence>
<dbReference type="EC" id="3.1.-.-" evidence="10"/>
<dbReference type="PANTHER" id="PTHR34353:SF2">
    <property type="entry name" value="CRISPR-ASSOCIATED ENDONUCLEASE CAS1 1"/>
    <property type="match status" value="1"/>
</dbReference>
<feature type="binding site" evidence="10">
    <location>
        <position position="222"/>
    </location>
    <ligand>
        <name>Mn(2+)</name>
        <dbReference type="ChEBI" id="CHEBI:29035"/>
    </ligand>
</feature>
<reference evidence="12" key="1">
    <citation type="submission" date="2018-03" db="EMBL/GenBank/DDBJ databases">
        <title>Ecological and genomic features of two cosmopolitan and abundant freshwater picocyanobacteria.</title>
        <authorList>
            <person name="Cabello-Yeves P.J."/>
            <person name="Picazo A."/>
            <person name="Camacho A."/>
            <person name="Callieri C."/>
            <person name="Rosselli R."/>
            <person name="Roda-Garcia J."/>
            <person name="Coutinho F.H."/>
            <person name="Rodriguez-Valera F."/>
        </authorList>
    </citation>
    <scope>NUCLEOTIDE SEQUENCE [LARGE SCALE GENOMIC DNA]</scope>
    <source>
        <strain evidence="12">Tous</strain>
    </source>
</reference>
<evidence type="ECO:0000256" key="4">
    <source>
        <dbReference type="ARBA" id="ARBA00022801"/>
    </source>
</evidence>
<proteinExistence type="inferred from homology"/>
<feature type="binding site" evidence="10">
    <location>
        <position position="156"/>
    </location>
    <ligand>
        <name>Mn(2+)</name>
        <dbReference type="ChEBI" id="CHEBI:29035"/>
    </ligand>
</feature>
<evidence type="ECO:0000256" key="5">
    <source>
        <dbReference type="ARBA" id="ARBA00022842"/>
    </source>
</evidence>
<name>A0A2P7ED45_9SYNE</name>
<evidence type="ECO:0000313" key="11">
    <source>
        <dbReference type="EMBL" id="PSI01059.1"/>
    </source>
</evidence>
<dbReference type="GO" id="GO:0043571">
    <property type="term" value="P:maintenance of CRISPR repeat elements"/>
    <property type="evidence" value="ECO:0007669"/>
    <property type="project" value="UniProtKB-UniRule"/>
</dbReference>
<dbReference type="InterPro" id="IPR042211">
    <property type="entry name" value="CRISPR-assoc_Cas1_N"/>
</dbReference>
<dbReference type="Gene3D" id="3.100.10.20">
    <property type="entry name" value="CRISPR-associated endonuclease Cas1, N-terminal domain"/>
    <property type="match status" value="1"/>
</dbReference>
<keyword evidence="8 10" id="KW-0464">Manganese</keyword>
<dbReference type="Pfam" id="PF01867">
    <property type="entry name" value="Cas_Cas1"/>
    <property type="match status" value="1"/>
</dbReference>
<evidence type="ECO:0000256" key="1">
    <source>
        <dbReference type="ARBA" id="ARBA00022722"/>
    </source>
</evidence>
<dbReference type="PANTHER" id="PTHR34353">
    <property type="entry name" value="CRISPR-ASSOCIATED ENDONUCLEASE CAS1 1"/>
    <property type="match status" value="1"/>
</dbReference>
<evidence type="ECO:0000256" key="2">
    <source>
        <dbReference type="ARBA" id="ARBA00022723"/>
    </source>
</evidence>
<dbReference type="GO" id="GO:0046872">
    <property type="term" value="F:metal ion binding"/>
    <property type="evidence" value="ECO:0007669"/>
    <property type="project" value="UniProtKB-UniRule"/>
</dbReference>
<dbReference type="AlphaFoldDB" id="A0A2P7ED45"/>
<protein>
    <recommendedName>
        <fullName evidence="10">CRISPR-associated endonuclease Cas1</fullName>
        <ecNumber evidence="10">3.1.-.-</ecNumber>
    </recommendedName>
</protein>
<organism evidence="11 12">
    <name type="scientific">Synechococcus lacustris str. Tous</name>
    <dbReference type="NCBI Taxonomy" id="1910958"/>
    <lineage>
        <taxon>Bacteria</taxon>
        <taxon>Bacillati</taxon>
        <taxon>Cyanobacteriota</taxon>
        <taxon>Cyanophyceae</taxon>
        <taxon>Synechococcales</taxon>
        <taxon>Synechococcaceae</taxon>
        <taxon>Synechococcus</taxon>
    </lineage>
</organism>
<keyword evidence="6 10" id="KW-0051">Antiviral defense</keyword>
<dbReference type="GO" id="GO:0003677">
    <property type="term" value="F:DNA binding"/>
    <property type="evidence" value="ECO:0007669"/>
    <property type="project" value="UniProtKB-KW"/>
</dbReference>
<keyword evidence="4 10" id="KW-0378">Hydrolase</keyword>
<dbReference type="GO" id="GO:0051607">
    <property type="term" value="P:defense response to virus"/>
    <property type="evidence" value="ECO:0007669"/>
    <property type="project" value="UniProtKB-UniRule"/>
</dbReference>
<dbReference type="InterPro" id="IPR050646">
    <property type="entry name" value="Cas1"/>
</dbReference>
<dbReference type="Proteomes" id="UP000240206">
    <property type="component" value="Unassembled WGS sequence"/>
</dbReference>
<evidence type="ECO:0000256" key="8">
    <source>
        <dbReference type="ARBA" id="ARBA00023211"/>
    </source>
</evidence>
<dbReference type="Gene3D" id="1.20.120.920">
    <property type="entry name" value="CRISPR-associated endonuclease Cas1, C-terminal domain"/>
    <property type="match status" value="1"/>
</dbReference>
<gene>
    <name evidence="10 11" type="primary">cas1</name>
    <name evidence="11" type="ORF">C7K08_09875</name>
</gene>
<keyword evidence="5 10" id="KW-0460">Magnesium</keyword>
<dbReference type="InterPro" id="IPR002729">
    <property type="entry name" value="CRISPR-assoc_Cas1"/>
</dbReference>
<comment type="cofactor">
    <cofactor evidence="10">
        <name>Mg(2+)</name>
        <dbReference type="ChEBI" id="CHEBI:18420"/>
    </cofactor>
    <cofactor evidence="10">
        <name>Mn(2+)</name>
        <dbReference type="ChEBI" id="CHEBI:29035"/>
    </cofactor>
</comment>
<sequence>MRSLYLLREYGTAGIEGEQVIVRADGEEVERIKLPLLDQILVMGNLQLSTALIKACLNRGIQIAYLSRNGWCYGRTQSIQGGYRHRGRHQLLLTESDRINAAISLIAGKISNARVLLLRLTRRDRRDQVANAIDRLSWHGQQIRKAKSLERIRGLEGNAAAEYFQALGSLLEGNGFAFLGRHRQPPTTPFDALCGFSYSVLWNALLTRIELQGLDPYEGVLHVGSARHAALVSDLIEPLRTLLADPFNVWMIRTRRIQADIGFEVRDGGVFLTEAYRKLWLKAWSNYMAEQICLANQMQGPRWELLDGLVRSFVRYVYSPSEGIVVPQRR</sequence>
<comment type="function">
    <text evidence="10">CRISPR (clustered regularly interspaced short palindromic repeat), is an adaptive immune system that provides protection against mobile genetic elements (viruses, transposable elements and conjugative plasmids). CRISPR clusters contain spacers, sequences complementary to antecedent mobile elements, and target invading nucleic acids. CRISPR clusters are transcribed and processed into CRISPR RNA (crRNA). Acts as a dsDNA endonuclease. Involved in the integration of spacer DNA into the CRISPR cassette.</text>
</comment>
<keyword evidence="12" id="KW-1185">Reference proteome</keyword>
<dbReference type="EMBL" id="PXVC01000052">
    <property type="protein sequence ID" value="PSI01059.1"/>
    <property type="molecule type" value="Genomic_DNA"/>
</dbReference>
<evidence type="ECO:0000256" key="7">
    <source>
        <dbReference type="ARBA" id="ARBA00023125"/>
    </source>
</evidence>